<evidence type="ECO:0000256" key="6">
    <source>
        <dbReference type="ARBA" id="ARBA00023136"/>
    </source>
</evidence>
<dbReference type="InterPro" id="IPR001958">
    <property type="entry name" value="Tet-R_TetA/multi-R_MdtG-like"/>
</dbReference>
<evidence type="ECO:0000256" key="5">
    <source>
        <dbReference type="ARBA" id="ARBA00022989"/>
    </source>
</evidence>
<name>A0ABW5FMR7_9PSEU</name>
<evidence type="ECO:0000256" key="8">
    <source>
        <dbReference type="SAM" id="Phobius"/>
    </source>
</evidence>
<protein>
    <submittedName>
        <fullName evidence="10">MFS transporter</fullName>
    </submittedName>
</protein>
<feature type="transmembrane region" description="Helical" evidence="8">
    <location>
        <begin position="175"/>
        <end position="194"/>
    </location>
</feature>
<dbReference type="PANTHER" id="PTHR23517:SF3">
    <property type="entry name" value="INTEGRAL MEMBRANE TRANSPORT PROTEIN"/>
    <property type="match status" value="1"/>
</dbReference>
<evidence type="ECO:0000256" key="2">
    <source>
        <dbReference type="ARBA" id="ARBA00022448"/>
    </source>
</evidence>
<dbReference type="InterPro" id="IPR011701">
    <property type="entry name" value="MFS"/>
</dbReference>
<evidence type="ECO:0000256" key="4">
    <source>
        <dbReference type="ARBA" id="ARBA00022692"/>
    </source>
</evidence>
<dbReference type="InterPro" id="IPR050171">
    <property type="entry name" value="MFS_Transporters"/>
</dbReference>
<feature type="transmembrane region" description="Helical" evidence="8">
    <location>
        <begin position="226"/>
        <end position="247"/>
    </location>
</feature>
<dbReference type="Proteomes" id="UP001597417">
    <property type="component" value="Unassembled WGS sequence"/>
</dbReference>
<keyword evidence="4 8" id="KW-0812">Transmembrane</keyword>
<feature type="domain" description="Major facilitator superfamily (MFS) profile" evidence="9">
    <location>
        <begin position="1"/>
        <end position="399"/>
    </location>
</feature>
<feature type="transmembrane region" description="Helical" evidence="8">
    <location>
        <begin position="36"/>
        <end position="64"/>
    </location>
</feature>
<evidence type="ECO:0000313" key="11">
    <source>
        <dbReference type="Proteomes" id="UP001597417"/>
    </source>
</evidence>
<comment type="caution">
    <text evidence="10">The sequence shown here is derived from an EMBL/GenBank/DDBJ whole genome shotgun (WGS) entry which is preliminary data.</text>
</comment>
<dbReference type="SUPFAM" id="SSF103473">
    <property type="entry name" value="MFS general substrate transporter"/>
    <property type="match status" value="1"/>
</dbReference>
<dbReference type="PROSITE" id="PS50850">
    <property type="entry name" value="MFS"/>
    <property type="match status" value="1"/>
</dbReference>
<feature type="compositionally biased region" description="Low complexity" evidence="7">
    <location>
        <begin position="416"/>
        <end position="425"/>
    </location>
</feature>
<feature type="transmembrane region" description="Helical" evidence="8">
    <location>
        <begin position="360"/>
        <end position="393"/>
    </location>
</feature>
<gene>
    <name evidence="10" type="ORF">ACFSXZ_04050</name>
</gene>
<feature type="transmembrane region" description="Helical" evidence="8">
    <location>
        <begin position="288"/>
        <end position="310"/>
    </location>
</feature>
<feature type="compositionally biased region" description="Pro residues" evidence="7">
    <location>
        <begin position="404"/>
        <end position="415"/>
    </location>
</feature>
<keyword evidence="5 8" id="KW-1133">Transmembrane helix</keyword>
<proteinExistence type="predicted"/>
<keyword evidence="11" id="KW-1185">Reference proteome</keyword>
<keyword evidence="3" id="KW-1003">Cell membrane</keyword>
<evidence type="ECO:0000259" key="9">
    <source>
        <dbReference type="PROSITE" id="PS50850"/>
    </source>
</evidence>
<dbReference type="PANTHER" id="PTHR23517">
    <property type="entry name" value="RESISTANCE PROTEIN MDTM, PUTATIVE-RELATED-RELATED"/>
    <property type="match status" value="1"/>
</dbReference>
<sequence>MSAVERFLRPERRWPHALGIQAAAAQAGSQGVRLMLAYQALAVTGSPVFVGVVAAVFALAGLVVSIPSGRLIDRNGSARVATGGMVISVVGVVVGAASPTIAGTLGAAALAGIGQIYVVVAQQGLVARLTAGSPDAAFGTLTAAVSLGQLIGPPLVTAVAIAGAAAGEAHPHTQLGLACCGALLALGLPMFFVLRPAEAAAGTPRGKAAKTASLQELVQVAALRRALLVGATVIVTVDLLASFVPVWGVADGIPANVVGWLLAVRALFTIASRFGVVRLVVRFGRKTLLLLTLGLTVLALVLLPFANAWIAVPIMAAIGIGLGIPQPLTLVWISSLAPPQATGAVFGARMTVNRLAQVTLPLLVATVAGPAGMFAVFWSTATILAGGVILVGLTHQASLNTSPPNRPAADPPSPTGPTSSTAPTQ</sequence>
<organism evidence="10 11">
    <name type="scientific">Amycolatopsis pigmentata</name>
    <dbReference type="NCBI Taxonomy" id="450801"/>
    <lineage>
        <taxon>Bacteria</taxon>
        <taxon>Bacillati</taxon>
        <taxon>Actinomycetota</taxon>
        <taxon>Actinomycetes</taxon>
        <taxon>Pseudonocardiales</taxon>
        <taxon>Pseudonocardiaceae</taxon>
        <taxon>Amycolatopsis</taxon>
    </lineage>
</organism>
<dbReference type="InterPro" id="IPR020846">
    <property type="entry name" value="MFS_dom"/>
</dbReference>
<feature type="transmembrane region" description="Helical" evidence="8">
    <location>
        <begin position="253"/>
        <end position="276"/>
    </location>
</feature>
<evidence type="ECO:0000256" key="7">
    <source>
        <dbReference type="SAM" id="MobiDB-lite"/>
    </source>
</evidence>
<dbReference type="InterPro" id="IPR036259">
    <property type="entry name" value="MFS_trans_sf"/>
</dbReference>
<evidence type="ECO:0000256" key="3">
    <source>
        <dbReference type="ARBA" id="ARBA00022475"/>
    </source>
</evidence>
<feature type="region of interest" description="Disordered" evidence="7">
    <location>
        <begin position="400"/>
        <end position="425"/>
    </location>
</feature>
<comment type="subcellular location">
    <subcellularLocation>
        <location evidence="1">Cell membrane</location>
        <topology evidence="1">Multi-pass membrane protein</topology>
    </subcellularLocation>
</comment>
<dbReference type="Pfam" id="PF07690">
    <property type="entry name" value="MFS_1"/>
    <property type="match status" value="1"/>
</dbReference>
<keyword evidence="6 8" id="KW-0472">Membrane</keyword>
<evidence type="ECO:0000256" key="1">
    <source>
        <dbReference type="ARBA" id="ARBA00004651"/>
    </source>
</evidence>
<accession>A0ABW5FMR7</accession>
<feature type="transmembrane region" description="Helical" evidence="8">
    <location>
        <begin position="76"/>
        <end position="95"/>
    </location>
</feature>
<dbReference type="PRINTS" id="PR01035">
    <property type="entry name" value="TCRTETA"/>
</dbReference>
<keyword evidence="2" id="KW-0813">Transport</keyword>
<dbReference type="RefSeq" id="WP_378261337.1">
    <property type="nucleotide sequence ID" value="NZ_JBHUKR010000004.1"/>
</dbReference>
<reference evidence="11" key="1">
    <citation type="journal article" date="2019" name="Int. J. Syst. Evol. Microbiol.">
        <title>The Global Catalogue of Microorganisms (GCM) 10K type strain sequencing project: providing services to taxonomists for standard genome sequencing and annotation.</title>
        <authorList>
            <consortium name="The Broad Institute Genomics Platform"/>
            <consortium name="The Broad Institute Genome Sequencing Center for Infectious Disease"/>
            <person name="Wu L."/>
            <person name="Ma J."/>
        </authorList>
    </citation>
    <scope>NUCLEOTIDE SEQUENCE [LARGE SCALE GENOMIC DNA]</scope>
    <source>
        <strain evidence="11">CGMCC 4.7645</strain>
    </source>
</reference>
<feature type="transmembrane region" description="Helical" evidence="8">
    <location>
        <begin position="141"/>
        <end position="163"/>
    </location>
</feature>
<evidence type="ECO:0000313" key="10">
    <source>
        <dbReference type="EMBL" id="MFD2415495.1"/>
    </source>
</evidence>
<dbReference type="Gene3D" id="1.20.1250.20">
    <property type="entry name" value="MFS general substrate transporter like domains"/>
    <property type="match status" value="1"/>
</dbReference>
<dbReference type="EMBL" id="JBHUKR010000004">
    <property type="protein sequence ID" value="MFD2415495.1"/>
    <property type="molecule type" value="Genomic_DNA"/>
</dbReference>
<feature type="transmembrane region" description="Helical" evidence="8">
    <location>
        <begin position="101"/>
        <end position="120"/>
    </location>
</feature>